<evidence type="ECO:0000256" key="7">
    <source>
        <dbReference type="RuleBase" id="RU368041"/>
    </source>
</evidence>
<feature type="compositionally biased region" description="Polar residues" evidence="8">
    <location>
        <begin position="396"/>
        <end position="410"/>
    </location>
</feature>
<evidence type="ECO:0000256" key="2">
    <source>
        <dbReference type="ARBA" id="ARBA00006364"/>
    </source>
</evidence>
<evidence type="ECO:0000313" key="9">
    <source>
        <dbReference type="EMBL" id="KAK4871698.1"/>
    </source>
</evidence>
<evidence type="ECO:0000256" key="5">
    <source>
        <dbReference type="ARBA" id="ARBA00022989"/>
    </source>
</evidence>
<comment type="similarity">
    <text evidence="2 7">Belongs to the NKAIN family.</text>
</comment>
<accession>A0AAN7QAV3</accession>
<comment type="subcellular location">
    <subcellularLocation>
        <location evidence="1 7">Cell membrane</location>
        <topology evidence="1 7">Multi-pass membrane protein</topology>
    </subcellularLocation>
</comment>
<reference evidence="10" key="1">
    <citation type="submission" date="2023-01" db="EMBL/GenBank/DDBJ databases">
        <title>Key to firefly adult light organ development and bioluminescence: homeobox transcription factors regulate luciferase expression and transportation to peroxisome.</title>
        <authorList>
            <person name="Fu X."/>
        </authorList>
    </citation>
    <scope>NUCLEOTIDE SEQUENCE [LARGE SCALE GENOMIC DNA]</scope>
</reference>
<feature type="compositionally biased region" description="Polar residues" evidence="8">
    <location>
        <begin position="305"/>
        <end position="325"/>
    </location>
</feature>
<dbReference type="GO" id="GO:0002028">
    <property type="term" value="P:regulation of sodium ion transport"/>
    <property type="evidence" value="ECO:0007669"/>
    <property type="project" value="UniProtKB-UniRule"/>
</dbReference>
<evidence type="ECO:0000256" key="3">
    <source>
        <dbReference type="ARBA" id="ARBA00022475"/>
    </source>
</evidence>
<feature type="region of interest" description="Disordered" evidence="8">
    <location>
        <begin position="305"/>
        <end position="334"/>
    </location>
</feature>
<feature type="transmembrane region" description="Helical" evidence="7">
    <location>
        <begin position="144"/>
        <end position="165"/>
    </location>
</feature>
<keyword evidence="6 7" id="KW-0472">Membrane</keyword>
<feature type="compositionally biased region" description="Low complexity" evidence="8">
    <location>
        <begin position="231"/>
        <end position="253"/>
    </location>
</feature>
<name>A0AAN7QAV3_9COLE</name>
<proteinExistence type="inferred from homology"/>
<comment type="caution">
    <text evidence="9">The sequence shown here is derived from an EMBL/GenBank/DDBJ whole genome shotgun (WGS) entry which is preliminary data.</text>
</comment>
<feature type="transmembrane region" description="Helical" evidence="7">
    <location>
        <begin position="62"/>
        <end position="86"/>
    </location>
</feature>
<feature type="region of interest" description="Disordered" evidence="8">
    <location>
        <begin position="196"/>
        <end position="260"/>
    </location>
</feature>
<evidence type="ECO:0000313" key="10">
    <source>
        <dbReference type="Proteomes" id="UP001353858"/>
    </source>
</evidence>
<feature type="compositionally biased region" description="Polar residues" evidence="8">
    <location>
        <begin position="360"/>
        <end position="389"/>
    </location>
</feature>
<feature type="compositionally biased region" description="Basic residues" evidence="8">
    <location>
        <begin position="220"/>
        <end position="229"/>
    </location>
</feature>
<protein>
    <recommendedName>
        <fullName evidence="7">Sodium/potassium-transporting ATPase subunit beta-1-interacting protein</fullName>
        <shortName evidence="7">Na(+)/K(+)-transporting ATPase subunit beta-1-interacting protein</shortName>
    </recommendedName>
</protein>
<dbReference type="InterPro" id="IPR008516">
    <property type="entry name" value="Na/K-Atpase_Interacting"/>
</dbReference>
<dbReference type="PANTHER" id="PTHR13084">
    <property type="entry name" value="T-CELL LYMPHOMA BREAKPOINT-ASSOCIATED TARGET 1-RELATED"/>
    <property type="match status" value="1"/>
</dbReference>
<dbReference type="EMBL" id="JARPUR010000008">
    <property type="protein sequence ID" value="KAK4871698.1"/>
    <property type="molecule type" value="Genomic_DNA"/>
</dbReference>
<organism evidence="9 10">
    <name type="scientific">Aquatica leii</name>
    <dbReference type="NCBI Taxonomy" id="1421715"/>
    <lineage>
        <taxon>Eukaryota</taxon>
        <taxon>Metazoa</taxon>
        <taxon>Ecdysozoa</taxon>
        <taxon>Arthropoda</taxon>
        <taxon>Hexapoda</taxon>
        <taxon>Insecta</taxon>
        <taxon>Pterygota</taxon>
        <taxon>Neoptera</taxon>
        <taxon>Endopterygota</taxon>
        <taxon>Coleoptera</taxon>
        <taxon>Polyphaga</taxon>
        <taxon>Elateriformia</taxon>
        <taxon>Elateroidea</taxon>
        <taxon>Lampyridae</taxon>
        <taxon>Luciolinae</taxon>
        <taxon>Aquatica</taxon>
    </lineage>
</organism>
<sequence>MGVCKPRYFILTVCLLQLISVIERQVFDFFGFLWIPILINFFEIIFVIFGFFGAFQYRIKYLIWYALSNVIWLGWNIFLICLYLDVGSLQHKESKVLKLDPDSGSWWENGPGCKGVLNTTAPVPTWENVTNCLVDYRHVEVFQAGLQCVLAVLGIAIGTCFIRILSENTADPLQKSQANAKRRSLYSIEFNQQLERQQRDDNSEYDNEQVTVPISPKPMTPRRVKRRSVMTRGSSSRQSTGSKRYSHSRSSTRSSRRMVQNPVTQLLEQQQRIQASSDPTGQSLIEPLPSYCNTVGPNNNVLHQNWHSNGHSNPTYQQSSMQSLNEPDDVDELYNNRPASVRSSYSNFHGTRAMSHRSSQHYNNHATPQVPQKKLINSSKQSTRNTIFLNSGPPAYSSQGQPMIDSETTI</sequence>
<keyword evidence="3 7" id="KW-1003">Cell membrane</keyword>
<evidence type="ECO:0000256" key="1">
    <source>
        <dbReference type="ARBA" id="ARBA00004651"/>
    </source>
</evidence>
<dbReference type="PANTHER" id="PTHR13084:SF6">
    <property type="entry name" value="SODIUM_POTASSIUM-TRANSPORTING ATPASE SUBUNIT BETA-1-INTERACTING PROTEIN"/>
    <property type="match status" value="1"/>
</dbReference>
<evidence type="ECO:0000256" key="4">
    <source>
        <dbReference type="ARBA" id="ARBA00022692"/>
    </source>
</evidence>
<keyword evidence="10" id="KW-1185">Reference proteome</keyword>
<dbReference type="GO" id="GO:0005886">
    <property type="term" value="C:plasma membrane"/>
    <property type="evidence" value="ECO:0007669"/>
    <property type="project" value="UniProtKB-SubCell"/>
</dbReference>
<feature type="transmembrane region" description="Helical" evidence="7">
    <location>
        <begin position="34"/>
        <end position="55"/>
    </location>
</feature>
<dbReference type="Proteomes" id="UP001353858">
    <property type="component" value="Unassembled WGS sequence"/>
</dbReference>
<gene>
    <name evidence="9" type="ORF">RN001_015822</name>
</gene>
<dbReference type="AlphaFoldDB" id="A0AAN7QAV3"/>
<keyword evidence="5 7" id="KW-1133">Transmembrane helix</keyword>
<evidence type="ECO:0000256" key="8">
    <source>
        <dbReference type="SAM" id="MobiDB-lite"/>
    </source>
</evidence>
<feature type="region of interest" description="Disordered" evidence="8">
    <location>
        <begin position="352"/>
        <end position="410"/>
    </location>
</feature>
<dbReference type="Pfam" id="PF05640">
    <property type="entry name" value="NKAIN"/>
    <property type="match status" value="1"/>
</dbReference>
<keyword evidence="4 7" id="KW-0812">Transmembrane</keyword>
<evidence type="ECO:0000256" key="6">
    <source>
        <dbReference type="ARBA" id="ARBA00023136"/>
    </source>
</evidence>